<feature type="domain" description="Amidohydrolase-related" evidence="2">
    <location>
        <begin position="98"/>
        <end position="340"/>
    </location>
</feature>
<dbReference type="Proteomes" id="UP000029801">
    <property type="component" value="Chromosome"/>
</dbReference>
<evidence type="ECO:0000313" key="4">
    <source>
        <dbReference type="Proteomes" id="UP000029801"/>
    </source>
</evidence>
<keyword evidence="3" id="KW-0378">Hydrolase</keyword>
<dbReference type="SUPFAM" id="SSF51556">
    <property type="entry name" value="Metallo-dependent hydrolases"/>
    <property type="match status" value="1"/>
</dbReference>
<dbReference type="PANTHER" id="PTHR21240:SF30">
    <property type="entry name" value="AMIDOHYDROLASE-RELATED DOMAIN-CONTAINING PROTEIN-RELATED"/>
    <property type="match status" value="1"/>
</dbReference>
<gene>
    <name evidence="3" type="ORF">CMPG5300_2614</name>
</gene>
<dbReference type="Pfam" id="PF04909">
    <property type="entry name" value="Amidohydro_2"/>
    <property type="match status" value="1"/>
</dbReference>
<protein>
    <submittedName>
        <fullName evidence="3">Metal-dependent hydrolase</fullName>
    </submittedName>
</protein>
<dbReference type="GO" id="GO:0019748">
    <property type="term" value="P:secondary metabolic process"/>
    <property type="evidence" value="ECO:0007669"/>
    <property type="project" value="TreeGrafter"/>
</dbReference>
<name>A0AAW3FKT4_LACPN</name>
<dbReference type="InterPro" id="IPR006680">
    <property type="entry name" value="Amidohydro-rel"/>
</dbReference>
<dbReference type="GO" id="GO:0016787">
    <property type="term" value="F:hydrolase activity"/>
    <property type="evidence" value="ECO:0007669"/>
    <property type="project" value="UniProtKB-KW"/>
</dbReference>
<dbReference type="InterPro" id="IPR032466">
    <property type="entry name" value="Metal_Hydrolase"/>
</dbReference>
<evidence type="ECO:0000259" key="2">
    <source>
        <dbReference type="Pfam" id="PF04909"/>
    </source>
</evidence>
<dbReference type="EMBL" id="AXZV01000015">
    <property type="protein sequence ID" value="KGH41965.1"/>
    <property type="molecule type" value="Genomic_DNA"/>
</dbReference>
<comment type="caution">
    <text evidence="3">The sequence shown here is derived from an EMBL/GenBank/DDBJ whole genome shotgun (WGS) entry which is preliminary data.</text>
</comment>
<organism evidence="3 4">
    <name type="scientific">Lactiplantibacillus plantarum CMPG5300</name>
    <dbReference type="NCBI Taxonomy" id="1304889"/>
    <lineage>
        <taxon>Bacteria</taxon>
        <taxon>Bacillati</taxon>
        <taxon>Bacillota</taxon>
        <taxon>Bacilli</taxon>
        <taxon>Lactobacillales</taxon>
        <taxon>Lactobacillaceae</taxon>
        <taxon>Lactiplantibacillus</taxon>
    </lineage>
</organism>
<dbReference type="GO" id="GO:0005829">
    <property type="term" value="C:cytosol"/>
    <property type="evidence" value="ECO:0007669"/>
    <property type="project" value="TreeGrafter"/>
</dbReference>
<dbReference type="AlphaFoldDB" id="A0AAW3FKT4"/>
<evidence type="ECO:0000256" key="1">
    <source>
        <dbReference type="ARBA" id="ARBA00023239"/>
    </source>
</evidence>
<dbReference type="RefSeq" id="WP_047674200.1">
    <property type="nucleotide sequence ID" value="NZ_CM002918.1"/>
</dbReference>
<proteinExistence type="predicted"/>
<dbReference type="Gene3D" id="3.20.20.140">
    <property type="entry name" value="Metal-dependent hydrolases"/>
    <property type="match status" value="1"/>
</dbReference>
<dbReference type="GO" id="GO:0016831">
    <property type="term" value="F:carboxy-lyase activity"/>
    <property type="evidence" value="ECO:0007669"/>
    <property type="project" value="InterPro"/>
</dbReference>
<keyword evidence="1" id="KW-0456">Lyase</keyword>
<evidence type="ECO:0000313" key="3">
    <source>
        <dbReference type="EMBL" id="KGH41965.1"/>
    </source>
</evidence>
<dbReference type="PANTHER" id="PTHR21240">
    <property type="entry name" value="2-AMINO-3-CARBOXYLMUCONATE-6-SEMIALDEHYDE DECARBOXYLASE"/>
    <property type="match status" value="1"/>
</dbReference>
<accession>A0AAW3FKT4</accession>
<dbReference type="InterPro" id="IPR032465">
    <property type="entry name" value="ACMSD"/>
</dbReference>
<reference evidence="3 4" key="1">
    <citation type="journal article" date="2014" name="Genome Announc.">
        <title>Draft Genome Sequence of Lactobacillus plantarum CMPG5300, a Human Vaginal Isolate.</title>
        <authorList>
            <person name="Malik S."/>
            <person name="Siezen R.J."/>
            <person name="Renckens B."/>
            <person name="Vaneechoutte M."/>
            <person name="Vanderleyden J."/>
            <person name="Lebeer S."/>
        </authorList>
    </citation>
    <scope>NUCLEOTIDE SEQUENCE [LARGE SCALE GENOMIC DNA]</scope>
    <source>
        <strain evidence="3 4">CMPG5300</strain>
    </source>
</reference>
<sequence length="349" mass="39249">MIIDANVYWLPDELFTDPALQAKFIQAVDNGQDSRATVSTNADGSKKIVIEEPIGQSSLDYFQNDYQLDHQLRDMDAGQVDMAVLKLPGCEEWLNLDLCRVFNRAVAKHVQKSHGRMVALATVPPYADEENLAELDYCIDELGLCGLQLSTHYADGYLDSPVYRDFFRHVAAKNIPVYVHHSPVPMEYGAIKDYENLRRSYGRCEDQITAIGREIFSDLFVELPDLQLIHSMLGGGFFTYKTMLLPHDSGNGRFDTTNSTSVKHRLEHNIFYEVSHAQPWGADNIEMAIKVLGANNVIYGSSYPVKTAWMTAGPAMVRKLDVDTNVIENVLSDNAKRVYQISHSHQSLA</sequence>